<dbReference type="EMBL" id="CAMXCT020002237">
    <property type="protein sequence ID" value="CAL1150128.1"/>
    <property type="molecule type" value="Genomic_DNA"/>
</dbReference>
<dbReference type="AlphaFoldDB" id="A0A9P1G1T0"/>
<sequence length="136" mass="14649">MPVPSPALAPTPSPTAVAPAPSTEAKCSTDTGGSCQWMGCASSRGKTSCSNGKCKCAKGYCNMKGKCVKYADFQHQAEINSKKCYTNTGVSCRWSDCDRKMGSTMCDSLTGGKGTYKCLCKKHYCWDSVKKHCMRQ</sequence>
<reference evidence="2" key="1">
    <citation type="submission" date="2022-10" db="EMBL/GenBank/DDBJ databases">
        <authorList>
            <person name="Chen Y."/>
            <person name="Dougan E. K."/>
            <person name="Chan C."/>
            <person name="Rhodes N."/>
            <person name="Thang M."/>
        </authorList>
    </citation>
    <scope>NUCLEOTIDE SEQUENCE</scope>
</reference>
<evidence type="ECO:0000313" key="5">
    <source>
        <dbReference type="Proteomes" id="UP001152797"/>
    </source>
</evidence>
<proteinExistence type="predicted"/>
<dbReference type="EMBL" id="CAMXCT010002237">
    <property type="protein sequence ID" value="CAI3996753.1"/>
    <property type="molecule type" value="Genomic_DNA"/>
</dbReference>
<name>A0A9P1G1T0_9DINO</name>
<reference evidence="3" key="2">
    <citation type="submission" date="2024-04" db="EMBL/GenBank/DDBJ databases">
        <authorList>
            <person name="Chen Y."/>
            <person name="Shah S."/>
            <person name="Dougan E. K."/>
            <person name="Thang M."/>
            <person name="Chan C."/>
        </authorList>
    </citation>
    <scope>NUCLEOTIDE SEQUENCE [LARGE SCALE GENOMIC DNA]</scope>
</reference>
<dbReference type="Proteomes" id="UP001152797">
    <property type="component" value="Unassembled WGS sequence"/>
</dbReference>
<accession>A0A9P1G1T0</accession>
<dbReference type="EMBL" id="CAMXCT030002237">
    <property type="protein sequence ID" value="CAL4784065.1"/>
    <property type="molecule type" value="Genomic_DNA"/>
</dbReference>
<keyword evidence="5" id="KW-1185">Reference proteome</keyword>
<gene>
    <name evidence="2" type="ORF">C1SCF055_LOCUS23200</name>
</gene>
<protein>
    <submittedName>
        <fullName evidence="4">EB domain-containing protein</fullName>
    </submittedName>
</protein>
<feature type="compositionally biased region" description="Pro residues" evidence="1">
    <location>
        <begin position="1"/>
        <end position="13"/>
    </location>
</feature>
<evidence type="ECO:0000256" key="1">
    <source>
        <dbReference type="SAM" id="MobiDB-lite"/>
    </source>
</evidence>
<comment type="caution">
    <text evidence="2">The sequence shown here is derived from an EMBL/GenBank/DDBJ whole genome shotgun (WGS) entry which is preliminary data.</text>
</comment>
<feature type="region of interest" description="Disordered" evidence="1">
    <location>
        <begin position="1"/>
        <end position="20"/>
    </location>
</feature>
<evidence type="ECO:0000313" key="4">
    <source>
        <dbReference type="EMBL" id="CAL4784065.1"/>
    </source>
</evidence>
<evidence type="ECO:0000313" key="2">
    <source>
        <dbReference type="EMBL" id="CAI3996753.1"/>
    </source>
</evidence>
<evidence type="ECO:0000313" key="3">
    <source>
        <dbReference type="EMBL" id="CAL1150128.1"/>
    </source>
</evidence>
<organism evidence="2">
    <name type="scientific">Cladocopium goreaui</name>
    <dbReference type="NCBI Taxonomy" id="2562237"/>
    <lineage>
        <taxon>Eukaryota</taxon>
        <taxon>Sar</taxon>
        <taxon>Alveolata</taxon>
        <taxon>Dinophyceae</taxon>
        <taxon>Suessiales</taxon>
        <taxon>Symbiodiniaceae</taxon>
        <taxon>Cladocopium</taxon>
    </lineage>
</organism>